<name>A0A382HA75_9ZZZZ</name>
<keyword evidence="6 7" id="KW-0472">Membrane</keyword>
<comment type="similarity">
    <text evidence="2">Belongs to the ExbB/TolQ family.</text>
</comment>
<evidence type="ECO:0000313" key="9">
    <source>
        <dbReference type="EMBL" id="SVB83351.1"/>
    </source>
</evidence>
<proteinExistence type="inferred from homology"/>
<evidence type="ECO:0000256" key="3">
    <source>
        <dbReference type="ARBA" id="ARBA00022475"/>
    </source>
</evidence>
<evidence type="ECO:0000256" key="6">
    <source>
        <dbReference type="ARBA" id="ARBA00023136"/>
    </source>
</evidence>
<keyword evidence="4 7" id="KW-0812">Transmembrane</keyword>
<dbReference type="PANTHER" id="PTHR30625:SF11">
    <property type="entry name" value="MOTA_TOLQ_EXBB PROTON CHANNEL DOMAIN-CONTAINING PROTEIN"/>
    <property type="match status" value="1"/>
</dbReference>
<dbReference type="GO" id="GO:0017038">
    <property type="term" value="P:protein import"/>
    <property type="evidence" value="ECO:0007669"/>
    <property type="project" value="TreeGrafter"/>
</dbReference>
<evidence type="ECO:0000256" key="2">
    <source>
        <dbReference type="ARBA" id="ARBA00010442"/>
    </source>
</evidence>
<evidence type="ECO:0000256" key="1">
    <source>
        <dbReference type="ARBA" id="ARBA00004651"/>
    </source>
</evidence>
<sequence>MPVLAALSVYAYYIGFDLWFRLQAMLPSRRDAKTIVHVAANPGKAVGRLRSILGHCLEKRHDREETRRRFEEARATDASFLGRRIRFLLVLTSVAPLLGLLGTVNGMLLTFDGLSRHIGRKMDLVAGGISEALVTTQAGLLIAIPAFALAHLVSRRRHEWLYLLRRLESHALRANDSIPKTS</sequence>
<keyword evidence="3" id="KW-1003">Cell membrane</keyword>
<feature type="domain" description="MotA/TolQ/ExbB proton channel" evidence="8">
    <location>
        <begin position="58"/>
        <end position="159"/>
    </location>
</feature>
<evidence type="ECO:0000256" key="4">
    <source>
        <dbReference type="ARBA" id="ARBA00022692"/>
    </source>
</evidence>
<evidence type="ECO:0000256" key="5">
    <source>
        <dbReference type="ARBA" id="ARBA00022989"/>
    </source>
</evidence>
<dbReference type="AlphaFoldDB" id="A0A382HA75"/>
<dbReference type="InterPro" id="IPR050790">
    <property type="entry name" value="ExbB/TolQ_transport"/>
</dbReference>
<dbReference type="Pfam" id="PF01618">
    <property type="entry name" value="MotA_ExbB"/>
    <property type="match status" value="1"/>
</dbReference>
<dbReference type="GO" id="GO:0005886">
    <property type="term" value="C:plasma membrane"/>
    <property type="evidence" value="ECO:0007669"/>
    <property type="project" value="UniProtKB-SubCell"/>
</dbReference>
<dbReference type="PANTHER" id="PTHR30625">
    <property type="entry name" value="PROTEIN TOLQ"/>
    <property type="match status" value="1"/>
</dbReference>
<gene>
    <name evidence="9" type="ORF">METZ01_LOCUS236205</name>
</gene>
<reference evidence="9" key="1">
    <citation type="submission" date="2018-05" db="EMBL/GenBank/DDBJ databases">
        <authorList>
            <person name="Lanie J.A."/>
            <person name="Ng W.-L."/>
            <person name="Kazmierczak K.M."/>
            <person name="Andrzejewski T.M."/>
            <person name="Davidsen T.M."/>
            <person name="Wayne K.J."/>
            <person name="Tettelin H."/>
            <person name="Glass J.I."/>
            <person name="Rusch D."/>
            <person name="Podicherti R."/>
            <person name="Tsui H.-C.T."/>
            <person name="Winkler M.E."/>
        </authorList>
    </citation>
    <scope>NUCLEOTIDE SEQUENCE</scope>
</reference>
<accession>A0A382HA75</accession>
<comment type="subcellular location">
    <subcellularLocation>
        <location evidence="1">Cell membrane</location>
        <topology evidence="1">Multi-pass membrane protein</topology>
    </subcellularLocation>
</comment>
<keyword evidence="5 7" id="KW-1133">Transmembrane helix</keyword>
<dbReference type="EMBL" id="UINC01059677">
    <property type="protein sequence ID" value="SVB83351.1"/>
    <property type="molecule type" value="Genomic_DNA"/>
</dbReference>
<organism evidence="9">
    <name type="scientific">marine metagenome</name>
    <dbReference type="NCBI Taxonomy" id="408172"/>
    <lineage>
        <taxon>unclassified sequences</taxon>
        <taxon>metagenomes</taxon>
        <taxon>ecological metagenomes</taxon>
    </lineage>
</organism>
<evidence type="ECO:0000256" key="7">
    <source>
        <dbReference type="SAM" id="Phobius"/>
    </source>
</evidence>
<feature type="transmembrane region" description="Helical" evidence="7">
    <location>
        <begin position="129"/>
        <end position="153"/>
    </location>
</feature>
<dbReference type="InterPro" id="IPR002898">
    <property type="entry name" value="MotA_ExbB_proton_chnl"/>
</dbReference>
<protein>
    <recommendedName>
        <fullName evidence="8">MotA/TolQ/ExbB proton channel domain-containing protein</fullName>
    </recommendedName>
</protein>
<feature type="transmembrane region" description="Helical" evidence="7">
    <location>
        <begin position="87"/>
        <end position="109"/>
    </location>
</feature>
<evidence type="ECO:0000259" key="8">
    <source>
        <dbReference type="Pfam" id="PF01618"/>
    </source>
</evidence>